<accession>A0A918MNA1</accession>
<dbReference type="SUPFAM" id="SSF51735">
    <property type="entry name" value="NAD(P)-binding Rossmann-fold domains"/>
    <property type="match status" value="1"/>
</dbReference>
<dbReference type="InterPro" id="IPR052515">
    <property type="entry name" value="Gfo/Idh/MocA_Oxidoreductase"/>
</dbReference>
<dbReference type="PANTHER" id="PTHR43249">
    <property type="entry name" value="UDP-N-ACETYL-2-AMINO-2-DEOXY-D-GLUCURONATE OXIDASE"/>
    <property type="match status" value="1"/>
</dbReference>
<evidence type="ECO:0000313" key="4">
    <source>
        <dbReference type="Proteomes" id="UP000634668"/>
    </source>
</evidence>
<dbReference type="EMBL" id="BMWP01000017">
    <property type="protein sequence ID" value="GGW39480.1"/>
    <property type="molecule type" value="Genomic_DNA"/>
</dbReference>
<evidence type="ECO:0000259" key="2">
    <source>
        <dbReference type="Pfam" id="PF22725"/>
    </source>
</evidence>
<dbReference type="RefSeq" id="WP_034235337.1">
    <property type="nucleotide sequence ID" value="NZ_BMWP01000017.1"/>
</dbReference>
<proteinExistence type="predicted"/>
<dbReference type="InterPro" id="IPR036291">
    <property type="entry name" value="NAD(P)-bd_dom_sf"/>
</dbReference>
<organism evidence="3 4">
    <name type="scientific">Arenibacter certesii</name>
    <dbReference type="NCBI Taxonomy" id="228955"/>
    <lineage>
        <taxon>Bacteria</taxon>
        <taxon>Pseudomonadati</taxon>
        <taxon>Bacteroidota</taxon>
        <taxon>Flavobacteriia</taxon>
        <taxon>Flavobacteriales</taxon>
        <taxon>Flavobacteriaceae</taxon>
        <taxon>Arenibacter</taxon>
    </lineage>
</organism>
<protein>
    <submittedName>
        <fullName evidence="3">Oxidoreductase</fullName>
    </submittedName>
</protein>
<comment type="caution">
    <text evidence="3">The sequence shown here is derived from an EMBL/GenBank/DDBJ whole genome shotgun (WGS) entry which is preliminary data.</text>
</comment>
<dbReference type="Proteomes" id="UP000634668">
    <property type="component" value="Unassembled WGS sequence"/>
</dbReference>
<dbReference type="Pfam" id="PF22725">
    <property type="entry name" value="GFO_IDH_MocA_C3"/>
    <property type="match status" value="1"/>
</dbReference>
<dbReference type="Gene3D" id="3.40.50.720">
    <property type="entry name" value="NAD(P)-binding Rossmann-like Domain"/>
    <property type="match status" value="1"/>
</dbReference>
<dbReference type="Gene3D" id="3.30.360.10">
    <property type="entry name" value="Dihydrodipicolinate Reductase, domain 2"/>
    <property type="match status" value="1"/>
</dbReference>
<feature type="domain" description="Gfo/Idh/MocA-like oxidoreductase N-terminal" evidence="1">
    <location>
        <begin position="6"/>
        <end position="123"/>
    </location>
</feature>
<evidence type="ECO:0000313" key="3">
    <source>
        <dbReference type="EMBL" id="GGW39480.1"/>
    </source>
</evidence>
<dbReference type="GO" id="GO:0000166">
    <property type="term" value="F:nucleotide binding"/>
    <property type="evidence" value="ECO:0007669"/>
    <property type="project" value="InterPro"/>
</dbReference>
<keyword evidence="4" id="KW-1185">Reference proteome</keyword>
<gene>
    <name evidence="3" type="ORF">GCM10007383_25280</name>
</gene>
<name>A0A918MNA1_9FLAO</name>
<evidence type="ECO:0000259" key="1">
    <source>
        <dbReference type="Pfam" id="PF01408"/>
    </source>
</evidence>
<reference evidence="3" key="2">
    <citation type="submission" date="2020-09" db="EMBL/GenBank/DDBJ databases">
        <authorList>
            <person name="Sun Q."/>
            <person name="Kim S."/>
        </authorList>
    </citation>
    <scope>NUCLEOTIDE SEQUENCE</scope>
    <source>
        <strain evidence="3">KCTC 12113</strain>
    </source>
</reference>
<dbReference type="SUPFAM" id="SSF55347">
    <property type="entry name" value="Glyceraldehyde-3-phosphate dehydrogenase-like, C-terminal domain"/>
    <property type="match status" value="1"/>
</dbReference>
<dbReference type="Pfam" id="PF01408">
    <property type="entry name" value="GFO_IDH_MocA"/>
    <property type="match status" value="1"/>
</dbReference>
<dbReference type="InterPro" id="IPR055170">
    <property type="entry name" value="GFO_IDH_MocA-like_dom"/>
</dbReference>
<dbReference type="PANTHER" id="PTHR43249:SF1">
    <property type="entry name" value="D-GLUCOSIDE 3-DEHYDROGENASE"/>
    <property type="match status" value="1"/>
</dbReference>
<reference evidence="3" key="1">
    <citation type="journal article" date="2014" name="Int. J. Syst. Evol. Microbiol.">
        <title>Complete genome sequence of Corynebacterium casei LMG S-19264T (=DSM 44701T), isolated from a smear-ripened cheese.</title>
        <authorList>
            <consortium name="US DOE Joint Genome Institute (JGI-PGF)"/>
            <person name="Walter F."/>
            <person name="Albersmeier A."/>
            <person name="Kalinowski J."/>
            <person name="Ruckert C."/>
        </authorList>
    </citation>
    <scope>NUCLEOTIDE SEQUENCE</scope>
    <source>
        <strain evidence="3">KCTC 12113</strain>
    </source>
</reference>
<sequence length="343" mass="37584">METKKFGFGIIGTGAIASHHAKSILELQDCKLVAVCSSTPERANEASERLGVTAYSNMTEFLSRDDLDIVSVCTASGRHMEPIIAAAMAGKHVIVEKPLEVSMERANRIISVCREQKVKLGVIFQNRFNPAYLQLKDAVQKGALGKLILGNAYIKWYRDEGYYKNSDWKGTLTGDGGAALINQGIHTIDLLLDIMGDVESVFGKVKTMVHNIEGEDIGVAMLDFKNGAMGTIEGGTSLYPGYKDRLEIFGENGSVIYEGGEIVSWNFKSGETLADNAHQISSSGGSDPMAVDYRLHLAQFKDMVLAIRKDREPEVNGEKALKSLELITAIYQSSKEKRVIELK</sequence>
<dbReference type="AlphaFoldDB" id="A0A918MNA1"/>
<dbReference type="InterPro" id="IPR000683">
    <property type="entry name" value="Gfo/Idh/MocA-like_OxRdtase_N"/>
</dbReference>
<feature type="domain" description="GFO/IDH/MocA-like oxidoreductase" evidence="2">
    <location>
        <begin position="132"/>
        <end position="255"/>
    </location>
</feature>